<dbReference type="Pfam" id="PF25023">
    <property type="entry name" value="TEN_YD-shell"/>
    <property type="match status" value="1"/>
</dbReference>
<dbReference type="PANTHER" id="PTHR32305">
    <property type="match status" value="1"/>
</dbReference>
<dbReference type="InterPro" id="IPR050708">
    <property type="entry name" value="T6SS_VgrG/RHS"/>
</dbReference>
<dbReference type="PATRIC" id="fig|1618442.3.peg.123"/>
<keyword evidence="1" id="KW-0677">Repeat</keyword>
<accession>A0A0G1BNM4</accession>
<name>A0A0G1BNM4_9BACT</name>
<protein>
    <submittedName>
        <fullName evidence="3">YD repeat protein</fullName>
    </submittedName>
</protein>
<dbReference type="PANTHER" id="PTHR32305:SF15">
    <property type="entry name" value="PROTEIN RHSA-RELATED"/>
    <property type="match status" value="1"/>
</dbReference>
<dbReference type="Proteomes" id="UP000034320">
    <property type="component" value="Unassembled WGS sequence"/>
</dbReference>
<dbReference type="AlphaFoldDB" id="A0A0G1BNM4"/>
<evidence type="ECO:0000259" key="2">
    <source>
        <dbReference type="Pfam" id="PF25023"/>
    </source>
</evidence>
<dbReference type="Gene3D" id="2.180.10.10">
    <property type="entry name" value="RHS repeat-associated core"/>
    <property type="match status" value="1"/>
</dbReference>
<feature type="domain" description="Teneurin-like YD-shell" evidence="2">
    <location>
        <begin position="26"/>
        <end position="109"/>
    </location>
</feature>
<sequence>MKLRIYLILFLLLLCLLLPGSIFAAEILYFVHQDHLGSTVLTTDSTGKKASKQVYYPFGETRSADSNLTTKRQYTGQVSDTDETGLYYYNARYYNPTIGKFTQADTASDGTNRYAYVRNNPLRFTDPSGNIDWDMLGEEKPKEKNWTPPYYLKDIIDKLNLLPFNLSLTDDLSLTDSPDDLDLLNKAEAKAKAKTDILDTNPLMITPQSSVSVDLDPGGVNGSKTFIITIKVIPNSEMNVAIDPFMKIILPSGMQKTSSFSSNQAGWGQIYYDETNTFVIDNYNISFGNNFELSFQVDVSRKSLSGIIRIETWSDLYNFDGSHDQIRQTVDKIPLSKKNN</sequence>
<evidence type="ECO:0000256" key="1">
    <source>
        <dbReference type="ARBA" id="ARBA00022737"/>
    </source>
</evidence>
<dbReference type="InterPro" id="IPR056823">
    <property type="entry name" value="TEN-like_YD-shell"/>
</dbReference>
<dbReference type="NCBIfam" id="TIGR03696">
    <property type="entry name" value="Rhs_assc_core"/>
    <property type="match status" value="1"/>
</dbReference>
<organism evidence="3 4">
    <name type="scientific">Candidatus Gottesmanbacteria bacterium GW2011_GWA2_42_18</name>
    <dbReference type="NCBI Taxonomy" id="1618442"/>
    <lineage>
        <taxon>Bacteria</taxon>
        <taxon>Candidatus Gottesmaniibacteriota</taxon>
    </lineage>
</organism>
<reference evidence="3 4" key="1">
    <citation type="journal article" date="2015" name="Nature">
        <title>rRNA introns, odd ribosomes, and small enigmatic genomes across a large radiation of phyla.</title>
        <authorList>
            <person name="Brown C.T."/>
            <person name="Hug L.A."/>
            <person name="Thomas B.C."/>
            <person name="Sharon I."/>
            <person name="Castelle C.J."/>
            <person name="Singh A."/>
            <person name="Wilkins M.J."/>
            <person name="Williams K.H."/>
            <person name="Banfield J.F."/>
        </authorList>
    </citation>
    <scope>NUCLEOTIDE SEQUENCE [LARGE SCALE GENOMIC DNA]</scope>
</reference>
<dbReference type="InterPro" id="IPR022385">
    <property type="entry name" value="Rhs_assc_core"/>
</dbReference>
<evidence type="ECO:0000313" key="3">
    <source>
        <dbReference type="EMBL" id="KKS47866.1"/>
    </source>
</evidence>
<proteinExistence type="predicted"/>
<gene>
    <name evidence="3" type="ORF">UV09_C0002G0044</name>
</gene>
<comment type="caution">
    <text evidence="3">The sequence shown here is derived from an EMBL/GenBank/DDBJ whole genome shotgun (WGS) entry which is preliminary data.</text>
</comment>
<evidence type="ECO:0000313" key="4">
    <source>
        <dbReference type="Proteomes" id="UP000034320"/>
    </source>
</evidence>
<dbReference type="EMBL" id="LCDD01000002">
    <property type="protein sequence ID" value="KKS47866.1"/>
    <property type="molecule type" value="Genomic_DNA"/>
</dbReference>